<dbReference type="InterPro" id="IPR003594">
    <property type="entry name" value="HATPase_dom"/>
</dbReference>
<dbReference type="InterPro" id="IPR036890">
    <property type="entry name" value="HATPase_C_sf"/>
</dbReference>
<evidence type="ECO:0000256" key="2">
    <source>
        <dbReference type="ARBA" id="ARBA00012438"/>
    </source>
</evidence>
<dbReference type="OrthoDB" id="9768069at2"/>
<dbReference type="EMBL" id="SSMQ01000005">
    <property type="protein sequence ID" value="TKD11877.1"/>
    <property type="molecule type" value="Genomic_DNA"/>
</dbReference>
<evidence type="ECO:0000313" key="8">
    <source>
        <dbReference type="Proteomes" id="UP000309215"/>
    </source>
</evidence>
<comment type="catalytic activity">
    <reaction evidence="1">
        <text>ATP + protein L-histidine = ADP + protein N-phospho-L-histidine.</text>
        <dbReference type="EC" id="2.7.13.3"/>
    </reaction>
</comment>
<dbReference type="PROSITE" id="PS50109">
    <property type="entry name" value="HIS_KIN"/>
    <property type="match status" value="1"/>
</dbReference>
<dbReference type="Pfam" id="PF02518">
    <property type="entry name" value="HATPase_c"/>
    <property type="match status" value="1"/>
</dbReference>
<gene>
    <name evidence="7" type="ORF">E8A74_07030</name>
</gene>
<dbReference type="Gene3D" id="3.30.565.10">
    <property type="entry name" value="Histidine kinase-like ATPase, C-terminal domain"/>
    <property type="match status" value="1"/>
</dbReference>
<dbReference type="InterPro" id="IPR005467">
    <property type="entry name" value="His_kinase_dom"/>
</dbReference>
<dbReference type="GO" id="GO:0000155">
    <property type="term" value="F:phosphorelay sensor kinase activity"/>
    <property type="evidence" value="ECO:0007669"/>
    <property type="project" value="InterPro"/>
</dbReference>
<feature type="domain" description="Response regulatory" evidence="6">
    <location>
        <begin position="16"/>
        <end position="133"/>
    </location>
</feature>
<dbReference type="InterPro" id="IPR004358">
    <property type="entry name" value="Sig_transdc_His_kin-like_C"/>
</dbReference>
<reference evidence="7 8" key="1">
    <citation type="submission" date="2019-04" db="EMBL/GenBank/DDBJ databases">
        <authorList>
            <person name="Li Y."/>
            <person name="Wang J."/>
        </authorList>
    </citation>
    <scope>NUCLEOTIDE SEQUENCE [LARGE SCALE GENOMIC DNA]</scope>
    <source>
        <strain evidence="7 8">DSM 14668</strain>
    </source>
</reference>
<dbReference type="PANTHER" id="PTHR43547:SF2">
    <property type="entry name" value="HYBRID SIGNAL TRANSDUCTION HISTIDINE KINASE C"/>
    <property type="match status" value="1"/>
</dbReference>
<evidence type="ECO:0000313" key="7">
    <source>
        <dbReference type="EMBL" id="TKD11877.1"/>
    </source>
</evidence>
<dbReference type="InterPro" id="IPR003661">
    <property type="entry name" value="HisK_dim/P_dom"/>
</dbReference>
<dbReference type="AlphaFoldDB" id="A0A4U1JH44"/>
<dbReference type="Gene3D" id="3.40.50.2300">
    <property type="match status" value="2"/>
</dbReference>
<feature type="modified residue" description="4-aspartylphosphate" evidence="4">
    <location>
        <position position="454"/>
    </location>
</feature>
<dbReference type="InterPro" id="IPR036097">
    <property type="entry name" value="HisK_dim/P_sf"/>
</dbReference>
<dbReference type="PANTHER" id="PTHR43547">
    <property type="entry name" value="TWO-COMPONENT HISTIDINE KINASE"/>
    <property type="match status" value="1"/>
</dbReference>
<dbReference type="Pfam" id="PF00512">
    <property type="entry name" value="HisKA"/>
    <property type="match status" value="1"/>
</dbReference>
<feature type="domain" description="Response regulatory" evidence="6">
    <location>
        <begin position="405"/>
        <end position="521"/>
    </location>
</feature>
<dbReference type="PRINTS" id="PR00344">
    <property type="entry name" value="BCTRLSENSOR"/>
</dbReference>
<feature type="modified residue" description="4-aspartylphosphate" evidence="4">
    <location>
        <position position="65"/>
    </location>
</feature>
<dbReference type="SMART" id="SM00448">
    <property type="entry name" value="REC"/>
    <property type="match status" value="2"/>
</dbReference>
<dbReference type="SMART" id="SM00388">
    <property type="entry name" value="HisKA"/>
    <property type="match status" value="1"/>
</dbReference>
<dbReference type="InterPro" id="IPR001789">
    <property type="entry name" value="Sig_transdc_resp-reg_receiver"/>
</dbReference>
<sequence>MQRNNGKAREHGGKVLNVNDNDNEAARYLGTTMLRRAGLDVVEASCGMGALEMVHRAPPDVVVLDVKLPDIDGFEVCRRIKANPHTAGVKVLHTSATFVSLDKKVQGLDIGADGYLTQPFEATELVATVRSLLRLAQAERELRARADHLAEADRRKDEFLAMLAHELRNPLAAITASLPLLEQRDAMNKGERRAREVLRRQTVHLARLVDDLLDVSRVTQGKIELRLELVDLKSLLARVVLTTRERGTNARGQTVTLALPDVPVQIRGDITRLEQIFTNLLDNASKYTDAGGHIRVSLDPITSGGATFARITVRDDGVGIAADALPMIFGLFAQASVTLARSRGGLGIGLTLVRTLVELHSGEVEARSEGIGHGAEFEVRLPLLGLAEAGERASQRGTTELRRRRVCIVEDNVDAQQAIGDLCEMWGHEVHAASDGIVGVGKVLDLLPDVTLIDIGLPGIDGFEVARRLRADPRGKGLWLVALTGYGSPEQRTSALAAGFDVHLVKPVEVHKLQELLDAGPPALRASRI</sequence>
<dbReference type="RefSeq" id="WP_136928151.1">
    <property type="nucleotide sequence ID" value="NZ_SSMQ01000005.1"/>
</dbReference>
<dbReference type="EC" id="2.7.13.3" evidence="2"/>
<evidence type="ECO:0000256" key="4">
    <source>
        <dbReference type="PROSITE-ProRule" id="PRU00169"/>
    </source>
</evidence>
<evidence type="ECO:0000259" key="6">
    <source>
        <dbReference type="PROSITE" id="PS50110"/>
    </source>
</evidence>
<dbReference type="SUPFAM" id="SSF47384">
    <property type="entry name" value="Homodimeric domain of signal transducing histidine kinase"/>
    <property type="match status" value="1"/>
</dbReference>
<evidence type="ECO:0000259" key="5">
    <source>
        <dbReference type="PROSITE" id="PS50109"/>
    </source>
</evidence>
<organism evidence="7 8">
    <name type="scientific">Polyangium fumosum</name>
    <dbReference type="NCBI Taxonomy" id="889272"/>
    <lineage>
        <taxon>Bacteria</taxon>
        <taxon>Pseudomonadati</taxon>
        <taxon>Myxococcota</taxon>
        <taxon>Polyangia</taxon>
        <taxon>Polyangiales</taxon>
        <taxon>Polyangiaceae</taxon>
        <taxon>Polyangium</taxon>
    </lineage>
</organism>
<comment type="caution">
    <text evidence="7">The sequence shown here is derived from an EMBL/GenBank/DDBJ whole genome shotgun (WGS) entry which is preliminary data.</text>
</comment>
<name>A0A4U1JH44_9BACT</name>
<dbReference type="Pfam" id="PF00072">
    <property type="entry name" value="Response_reg"/>
    <property type="match status" value="2"/>
</dbReference>
<dbReference type="Gene3D" id="1.10.287.130">
    <property type="match status" value="1"/>
</dbReference>
<keyword evidence="8" id="KW-1185">Reference proteome</keyword>
<keyword evidence="3 4" id="KW-0597">Phosphoprotein</keyword>
<proteinExistence type="predicted"/>
<feature type="domain" description="Histidine kinase" evidence="5">
    <location>
        <begin position="162"/>
        <end position="385"/>
    </location>
</feature>
<evidence type="ECO:0000256" key="1">
    <source>
        <dbReference type="ARBA" id="ARBA00000085"/>
    </source>
</evidence>
<dbReference type="InterPro" id="IPR011006">
    <property type="entry name" value="CheY-like_superfamily"/>
</dbReference>
<dbReference type="Proteomes" id="UP000309215">
    <property type="component" value="Unassembled WGS sequence"/>
</dbReference>
<dbReference type="SUPFAM" id="SSF52172">
    <property type="entry name" value="CheY-like"/>
    <property type="match status" value="2"/>
</dbReference>
<dbReference type="SMART" id="SM00387">
    <property type="entry name" value="HATPase_c"/>
    <property type="match status" value="1"/>
</dbReference>
<protein>
    <recommendedName>
        <fullName evidence="2">histidine kinase</fullName>
        <ecNumber evidence="2">2.7.13.3</ecNumber>
    </recommendedName>
</protein>
<dbReference type="PROSITE" id="PS50110">
    <property type="entry name" value="RESPONSE_REGULATORY"/>
    <property type="match status" value="2"/>
</dbReference>
<dbReference type="SUPFAM" id="SSF55874">
    <property type="entry name" value="ATPase domain of HSP90 chaperone/DNA topoisomerase II/histidine kinase"/>
    <property type="match status" value="1"/>
</dbReference>
<dbReference type="CDD" id="cd00082">
    <property type="entry name" value="HisKA"/>
    <property type="match status" value="1"/>
</dbReference>
<evidence type="ECO:0000256" key="3">
    <source>
        <dbReference type="ARBA" id="ARBA00022553"/>
    </source>
</evidence>
<accession>A0A4U1JH44</accession>